<reference evidence="2 3" key="1">
    <citation type="submission" date="2021-02" db="EMBL/GenBank/DDBJ databases">
        <title>Genome assembly of Pseudopithomyces chartarum.</title>
        <authorList>
            <person name="Jauregui R."/>
            <person name="Singh J."/>
            <person name="Voisey C."/>
        </authorList>
    </citation>
    <scope>NUCLEOTIDE SEQUENCE [LARGE SCALE GENOMIC DNA]</scope>
    <source>
        <strain evidence="2 3">AGR01</strain>
    </source>
</reference>
<organism evidence="2 3">
    <name type="scientific">Pseudopithomyces chartarum</name>
    <dbReference type="NCBI Taxonomy" id="1892770"/>
    <lineage>
        <taxon>Eukaryota</taxon>
        <taxon>Fungi</taxon>
        <taxon>Dikarya</taxon>
        <taxon>Ascomycota</taxon>
        <taxon>Pezizomycotina</taxon>
        <taxon>Dothideomycetes</taxon>
        <taxon>Pleosporomycetidae</taxon>
        <taxon>Pleosporales</taxon>
        <taxon>Massarineae</taxon>
        <taxon>Didymosphaeriaceae</taxon>
        <taxon>Pseudopithomyces</taxon>
    </lineage>
</organism>
<gene>
    <name evidence="2" type="ORF">GRF29_1g1099375</name>
</gene>
<keyword evidence="3" id="KW-1185">Reference proteome</keyword>
<evidence type="ECO:0000256" key="1">
    <source>
        <dbReference type="SAM" id="MobiDB-lite"/>
    </source>
</evidence>
<dbReference type="EMBL" id="WVTA01000001">
    <property type="protein sequence ID" value="KAK3216828.1"/>
    <property type="molecule type" value="Genomic_DNA"/>
</dbReference>
<dbReference type="AlphaFoldDB" id="A0AAN6M6R6"/>
<feature type="region of interest" description="Disordered" evidence="1">
    <location>
        <begin position="127"/>
        <end position="153"/>
    </location>
</feature>
<name>A0AAN6M6R6_9PLEO</name>
<accession>A0AAN6M6R6</accession>
<feature type="region of interest" description="Disordered" evidence="1">
    <location>
        <begin position="1"/>
        <end position="31"/>
    </location>
</feature>
<comment type="caution">
    <text evidence="2">The sequence shown here is derived from an EMBL/GenBank/DDBJ whole genome shotgun (WGS) entry which is preliminary data.</text>
</comment>
<evidence type="ECO:0000313" key="3">
    <source>
        <dbReference type="Proteomes" id="UP001280581"/>
    </source>
</evidence>
<dbReference type="Proteomes" id="UP001280581">
    <property type="component" value="Unassembled WGS sequence"/>
</dbReference>
<feature type="compositionally biased region" description="Polar residues" evidence="1">
    <location>
        <begin position="138"/>
        <end position="153"/>
    </location>
</feature>
<evidence type="ECO:0000313" key="2">
    <source>
        <dbReference type="EMBL" id="KAK3216828.1"/>
    </source>
</evidence>
<sequence length="181" mass="19174">MATSTKNESSGFSAVGNRTSPAKQAIDSQDSHLSLLGHNTLANNGPPPLKKIWVGNATSHPLVNAPQSNLGNQVSFEVPEGQESDDGNIHINSLVARVDTPDKGPSNIPVVDLADCSDDETYAEAIEKDDDDDGSGEYSISPSGDAVNTSSMTIPLPNLAPDELNLFGWFDNKTASRVKNR</sequence>
<protein>
    <submittedName>
        <fullName evidence="2">Uncharacterized protein</fullName>
    </submittedName>
</protein>
<proteinExistence type="predicted"/>